<reference evidence="5 6" key="1">
    <citation type="submission" date="2020-11" db="EMBL/GenBank/DDBJ databases">
        <title>Winogradskyella marina sp. nov., isolated from marine sediment.</title>
        <authorList>
            <person name="Bo J."/>
            <person name="Wang S."/>
            <person name="Song X."/>
            <person name="Du Z."/>
        </authorList>
    </citation>
    <scope>NUCLEOTIDE SEQUENCE [LARGE SCALE GENOMIC DNA]</scope>
    <source>
        <strain evidence="5 6">F6397</strain>
    </source>
</reference>
<evidence type="ECO:0000259" key="4">
    <source>
        <dbReference type="Pfam" id="PF07495"/>
    </source>
</evidence>
<dbReference type="Pfam" id="PF07495">
    <property type="entry name" value="Y_Y_Y"/>
    <property type="match status" value="1"/>
</dbReference>
<dbReference type="InterPro" id="IPR036890">
    <property type="entry name" value="HATPase_C_sf"/>
</dbReference>
<dbReference type="Proteomes" id="UP000611215">
    <property type="component" value="Unassembled WGS sequence"/>
</dbReference>
<dbReference type="PANTHER" id="PTHR34220:SF7">
    <property type="entry name" value="SENSOR HISTIDINE KINASE YPDA"/>
    <property type="match status" value="1"/>
</dbReference>
<keyword evidence="6" id="KW-1185">Reference proteome</keyword>
<keyword evidence="2" id="KW-0732">Signal</keyword>
<dbReference type="Gene3D" id="2.60.40.10">
    <property type="entry name" value="Immunoglobulins"/>
    <property type="match status" value="1"/>
</dbReference>
<protein>
    <submittedName>
        <fullName evidence="5">Histidine kinase</fullName>
    </submittedName>
</protein>
<dbReference type="RefSeq" id="WP_195869742.1">
    <property type="nucleotide sequence ID" value="NZ_JADOET010000001.1"/>
</dbReference>
<evidence type="ECO:0000256" key="1">
    <source>
        <dbReference type="SAM" id="Phobius"/>
    </source>
</evidence>
<comment type="caution">
    <text evidence="5">The sequence shown here is derived from an EMBL/GenBank/DDBJ whole genome shotgun (WGS) entry which is preliminary data.</text>
</comment>
<gene>
    <name evidence="5" type="ORF">ITJ86_01015</name>
</gene>
<dbReference type="EMBL" id="JADOET010000001">
    <property type="protein sequence ID" value="MBF8148455.1"/>
    <property type="molecule type" value="Genomic_DNA"/>
</dbReference>
<feature type="domain" description="Two component regulator three Y" evidence="4">
    <location>
        <begin position="655"/>
        <end position="696"/>
    </location>
</feature>
<keyword evidence="1" id="KW-1133">Transmembrane helix</keyword>
<keyword evidence="1" id="KW-0472">Membrane</keyword>
<dbReference type="Gene3D" id="2.130.10.10">
    <property type="entry name" value="YVTN repeat-like/Quinoprotein amine dehydrogenase"/>
    <property type="match status" value="3"/>
</dbReference>
<dbReference type="InterPro" id="IPR015943">
    <property type="entry name" value="WD40/YVTN_repeat-like_dom_sf"/>
</dbReference>
<dbReference type="InterPro" id="IPR050640">
    <property type="entry name" value="Bact_2-comp_sensor_kinase"/>
</dbReference>
<name>A0ABS0EG63_9FLAO</name>
<evidence type="ECO:0000256" key="2">
    <source>
        <dbReference type="SAM" id="SignalP"/>
    </source>
</evidence>
<dbReference type="InterPro" id="IPR011047">
    <property type="entry name" value="Quinoprotein_ADH-like_sf"/>
</dbReference>
<evidence type="ECO:0000313" key="5">
    <source>
        <dbReference type="EMBL" id="MBF8148455.1"/>
    </source>
</evidence>
<evidence type="ECO:0000259" key="3">
    <source>
        <dbReference type="Pfam" id="PF06580"/>
    </source>
</evidence>
<dbReference type="InterPro" id="IPR013783">
    <property type="entry name" value="Ig-like_fold"/>
</dbReference>
<dbReference type="InterPro" id="IPR011123">
    <property type="entry name" value="Y_Y_Y"/>
</dbReference>
<dbReference type="InterPro" id="IPR010559">
    <property type="entry name" value="Sig_transdc_His_kin_internal"/>
</dbReference>
<accession>A0ABS0EG63</accession>
<organism evidence="5 6">
    <name type="scientific">Winogradskyella marina</name>
    <dbReference type="NCBI Taxonomy" id="2785530"/>
    <lineage>
        <taxon>Bacteria</taxon>
        <taxon>Pseudomonadati</taxon>
        <taxon>Bacteroidota</taxon>
        <taxon>Flavobacteriia</taxon>
        <taxon>Flavobacteriales</taxon>
        <taxon>Flavobacteriaceae</taxon>
        <taxon>Winogradskyella</taxon>
    </lineage>
</organism>
<dbReference type="Gene3D" id="3.30.565.10">
    <property type="entry name" value="Histidine kinase-like ATPase, C-terminal domain"/>
    <property type="match status" value="1"/>
</dbReference>
<feature type="chain" id="PRO_5046226789" evidence="2">
    <location>
        <begin position="22"/>
        <end position="978"/>
    </location>
</feature>
<proteinExistence type="predicted"/>
<feature type="transmembrane region" description="Helical" evidence="1">
    <location>
        <begin position="722"/>
        <end position="741"/>
    </location>
</feature>
<evidence type="ECO:0000313" key="6">
    <source>
        <dbReference type="Proteomes" id="UP000611215"/>
    </source>
</evidence>
<feature type="domain" description="Signal transduction histidine kinase internal region" evidence="3">
    <location>
        <begin position="769"/>
        <end position="848"/>
    </location>
</feature>
<sequence>MMLKKILFFVLFQLCLGYTQAQEPVSVQLTEKDGLPDKEFYNIIEDRNGFIWLAADKGLFRYDGKVFKNYSNREKRGLSVFEPVEDQLGRIWCNNISGQFFYVENDQLITFIDLGKELNGELSNFVITAENLIVFTKYKIYYVNLLNKKVNTAYETDLAFGLPFEYNNDILFGSFDNLCKLSKGYKKEHLFKFELPKPKKNGKYNVNQKSKLFKLGSTLFFSREHNEKNRFFKLDLNKHQYTEIHDFEVLANQRYLSYFENNGQLWVATQNGVLVYSYNNDIFKLEKQFLEPYHITKIIKDKDDNFWFTTLNNGVFVIPNIHIERLNISAENSNISSLEKIDDNTLFFGTKSGNVGFYDVINHTEDIIDLPSTARVSAIKYHAKEQWIFISKDDGGFLLDNKTKQVAAFNNFHAAKSLSIINNENLLFVNYANVRLLDSENFNKRGQDISSNKRTFTSFYDSEYQSTYIGFVDDLVIYDSDWKPNHIRNNDQSIFATTLTKTANGMIWAATFKDGIYGIAHDKVVSHITTDNGLVSNRIETIKADGNTLWIASVNGIQLIDIETNKIKTLTKRDGIVSYDISGIEILDNTVVFSSNLGLFRINKEAVFKAPIQHNVYFSQIEINEEAIEVKSNYELDYDQNTINIEFNVNGFQFNQKGTYTYRLLGLNTDWVSTETGINSVKYNSLPAGNYTFQVKPVLDFESSDTTIKALKFSIERPFWKTWWFISGLSIFVLGSTVVYYRRKIKQKEQQRQFEIKQLSLDNELINLKLENLRSQMNPHFIFNALNSIQEYIVLNQKILASIYLGKFADLIRTYLNHSTKGRITLQEEIDCLEMYLELEKLRFEDKLEYAINSSGSLTTGEIYIPTMLIQPYVENALKHGLLHRKTDRILKIDFFINDRTKTVKCVIVDNGVGRDKAEEFKARKNKKHKSFATKATQDRLALLNYGKQKQVGVTIIDLFEDDQPSGTQVEIIIPFTT</sequence>
<dbReference type="PANTHER" id="PTHR34220">
    <property type="entry name" value="SENSOR HISTIDINE KINASE YPDA"/>
    <property type="match status" value="1"/>
</dbReference>
<dbReference type="SUPFAM" id="SSF50998">
    <property type="entry name" value="Quinoprotein alcohol dehydrogenase-like"/>
    <property type="match status" value="1"/>
</dbReference>
<feature type="signal peptide" evidence="2">
    <location>
        <begin position="1"/>
        <end position="21"/>
    </location>
</feature>
<keyword evidence="1" id="KW-0812">Transmembrane</keyword>
<keyword evidence="5" id="KW-0808">Transferase</keyword>
<dbReference type="GO" id="GO:0016301">
    <property type="term" value="F:kinase activity"/>
    <property type="evidence" value="ECO:0007669"/>
    <property type="project" value="UniProtKB-KW"/>
</dbReference>
<keyword evidence="5" id="KW-0418">Kinase</keyword>
<dbReference type="Pfam" id="PF06580">
    <property type="entry name" value="His_kinase"/>
    <property type="match status" value="1"/>
</dbReference>